<reference evidence="8" key="3">
    <citation type="submission" date="2011-05" db="EMBL/GenBank/DDBJ databases">
        <title>Complete sequence of Methylomonas methanica MC09.</title>
        <authorList>
            <consortium name="US DOE Joint Genome Institute"/>
            <person name="Lucas S."/>
            <person name="Han J."/>
            <person name="Lapidus A."/>
            <person name="Cheng J.-F."/>
            <person name="Goodwin L."/>
            <person name="Pitluck S."/>
            <person name="Peters L."/>
            <person name="Mikhailova N."/>
            <person name="Teshima H."/>
            <person name="Han C."/>
            <person name="Tapia R."/>
            <person name="Land M."/>
            <person name="Hauser L."/>
            <person name="Kyrpides N."/>
            <person name="Ivanova N."/>
            <person name="Pagani I."/>
            <person name="Stein L."/>
            <person name="Woyke T."/>
        </authorList>
    </citation>
    <scope>NUCLEOTIDE SEQUENCE [LARGE SCALE GENOMIC DNA]</scope>
    <source>
        <strain evidence="8">MC09</strain>
    </source>
</reference>
<dbReference type="InterPro" id="IPR007263">
    <property type="entry name" value="DCC1-like"/>
</dbReference>
<dbReference type="STRING" id="857087.Metme_4533"/>
<accession>G0A5L5</accession>
<evidence type="ECO:0000313" key="7">
    <source>
        <dbReference type="EMBL" id="AEG02872.1"/>
    </source>
</evidence>
<dbReference type="Proteomes" id="UP000008888">
    <property type="component" value="Chromosome"/>
</dbReference>
<evidence type="ECO:0000256" key="1">
    <source>
        <dbReference type="ARBA" id="ARBA00004127"/>
    </source>
</evidence>
<dbReference type="KEGG" id="mmt:Metme_4533"/>
<feature type="transmembrane region" description="Helical" evidence="5">
    <location>
        <begin position="216"/>
        <end position="234"/>
    </location>
</feature>
<feature type="transmembrane region" description="Helical" evidence="5">
    <location>
        <begin position="240"/>
        <end position="271"/>
    </location>
</feature>
<comment type="subcellular location">
    <subcellularLocation>
        <location evidence="1">Endomembrane system</location>
        <topology evidence="1">Multi-pass membrane protein</topology>
    </subcellularLocation>
</comment>
<gene>
    <name evidence="7" type="ordered locus">Metme_4533</name>
</gene>
<feature type="transmembrane region" description="Helical" evidence="5">
    <location>
        <begin position="86"/>
        <end position="103"/>
    </location>
</feature>
<evidence type="ECO:0000259" key="6">
    <source>
        <dbReference type="SMART" id="SM00752"/>
    </source>
</evidence>
<protein>
    <submittedName>
        <fullName evidence="7">Thiol-disulfide oxidoreductase DCC</fullName>
    </submittedName>
</protein>
<reference evidence="7 8" key="1">
    <citation type="journal article" date="2011" name="J. Bacteriol.">
        <title>Complete Genome Sequence of the Aerobic Marine Methanotroph Methylomonas methanica MC09.</title>
        <authorList>
            <person name="Boden R."/>
            <person name="Cunliffe M."/>
            <person name="Scanlan J."/>
            <person name="Moussard H."/>
            <person name="Kits K.D."/>
            <person name="Klotz M.G."/>
            <person name="Jetten M.S."/>
            <person name="Vuilleumier S."/>
            <person name="Han J."/>
            <person name="Peters L."/>
            <person name="Mikhailova N."/>
            <person name="Teshima H."/>
            <person name="Tapia R."/>
            <person name="Kyrpides N."/>
            <person name="Ivanova N."/>
            <person name="Pagani I."/>
            <person name="Cheng J.F."/>
            <person name="Goodwin L."/>
            <person name="Han C."/>
            <person name="Hauser L."/>
            <person name="Land M.L."/>
            <person name="Lapidus A."/>
            <person name="Lucas S."/>
            <person name="Pitluck S."/>
            <person name="Woyke T."/>
            <person name="Stein L."/>
            <person name="Murrell J.C."/>
        </authorList>
    </citation>
    <scope>NUCLEOTIDE SEQUENCE [LARGE SCALE GENOMIC DNA]</scope>
    <source>
        <strain evidence="7 8">MC09</strain>
    </source>
</reference>
<feature type="domain" description="HTTM-like" evidence="6">
    <location>
        <begin position="14"/>
        <end position="277"/>
    </location>
</feature>
<keyword evidence="4 5" id="KW-0472">Membrane</keyword>
<proteinExistence type="predicted"/>
<evidence type="ECO:0000313" key="8">
    <source>
        <dbReference type="Proteomes" id="UP000008888"/>
    </source>
</evidence>
<sequence>MYHLFASKINSLFPQQAPATGIGLFRLLFGLITLQEILFLIYFNHLIFDPIPYMDVEFPMITFFLWLWAAVAFCLMIGYRCQTSSIANYVFWLVFVNFTPMQRDFDGGFDLFMIGANFFLIFMPIDKAFAIDGLRKKLATPFVHYSQYPAAQVSRLAYYLPVIVCLGFLYFDSAIHKMFAEHWRNGLGAWLPSSMPYYISALDMSWLLNIEPLQKLIGYIIIVFQFSFLPLFHVRLLRPLYFLIGVGLHLGITLSFNIYPFGMGMLIFYTLMMPFSWYKRLGDWLRKPQPVLTVFFDQQCPLCNRTVLILNHFDILHAIDFKPAQGHARHYSAFDKLDDRALLTDLYALDREDRLYAGIDTYAQIFIAMGYTAVIGWIIKLPLIHSLAGAGYRRIADNRARLNCDVSCIKEPQLVFQPTLYERIFETGTEKQQKRNAYKIGKVLLIFILLQLNCSLHYGLLYRLKVDTRQSPIASILADMSNAVLMFSHTFLGITPHALYLHDHFEGYNHLLAITYLDANGVEHWLPFVNEQGRLLAPNWGRVHSMWANIAVTPNIDELRLKKFIMKLTAFWGKKLDLDFENTRFIIKMKKTEAPFTWERDLRNKNLSGDWQAIGSAQWQGKEFKINLPKDIDIL</sequence>
<evidence type="ECO:0000256" key="2">
    <source>
        <dbReference type="ARBA" id="ARBA00022692"/>
    </source>
</evidence>
<dbReference type="Pfam" id="PF04134">
    <property type="entry name" value="DCC1-like"/>
    <property type="match status" value="1"/>
</dbReference>
<feature type="transmembrane region" description="Helical" evidence="5">
    <location>
        <begin position="156"/>
        <end position="175"/>
    </location>
</feature>
<feature type="transmembrane region" description="Helical" evidence="5">
    <location>
        <begin position="21"/>
        <end position="43"/>
    </location>
</feature>
<dbReference type="OrthoDB" id="5294764at2"/>
<evidence type="ECO:0000256" key="4">
    <source>
        <dbReference type="ARBA" id="ARBA00023136"/>
    </source>
</evidence>
<dbReference type="PANTHER" id="PTHR39535">
    <property type="entry name" value="SPORULATION-DELAYING PROTEIN SDPB"/>
    <property type="match status" value="1"/>
</dbReference>
<feature type="transmembrane region" description="Helical" evidence="5">
    <location>
        <begin position="58"/>
        <end position="79"/>
    </location>
</feature>
<keyword evidence="8" id="KW-1185">Reference proteome</keyword>
<dbReference type="eggNOG" id="COG3011">
    <property type="taxonomic scope" value="Bacteria"/>
</dbReference>
<dbReference type="PANTHER" id="PTHR39535:SF2">
    <property type="entry name" value="HTTM DOMAIN-CONTAINING PROTEIN"/>
    <property type="match status" value="1"/>
</dbReference>
<keyword evidence="3 5" id="KW-1133">Transmembrane helix</keyword>
<dbReference type="SMART" id="SM00752">
    <property type="entry name" value="HTTM"/>
    <property type="match status" value="1"/>
</dbReference>
<dbReference type="RefSeq" id="WP_013821085.1">
    <property type="nucleotide sequence ID" value="NC_015572.1"/>
</dbReference>
<feature type="transmembrane region" description="Helical" evidence="5">
    <location>
        <begin position="443"/>
        <end position="461"/>
    </location>
</feature>
<name>G0A5L5_METMM</name>
<dbReference type="InterPro" id="IPR011020">
    <property type="entry name" value="HTTM-like"/>
</dbReference>
<feature type="transmembrane region" description="Helical" evidence="5">
    <location>
        <begin position="109"/>
        <end position="129"/>
    </location>
</feature>
<dbReference type="GO" id="GO:0015035">
    <property type="term" value="F:protein-disulfide reductase activity"/>
    <property type="evidence" value="ECO:0007669"/>
    <property type="project" value="InterPro"/>
</dbReference>
<evidence type="ECO:0000256" key="5">
    <source>
        <dbReference type="SAM" id="Phobius"/>
    </source>
</evidence>
<keyword evidence="2 5" id="KW-0812">Transmembrane</keyword>
<dbReference type="HOGENOM" id="CLU_421991_0_0_6"/>
<dbReference type="InterPro" id="IPR052964">
    <property type="entry name" value="Sporulation_signal_mat"/>
</dbReference>
<organism evidence="7 8">
    <name type="scientific">Methylomonas methanica (strain DSM 25384 / MC09)</name>
    <dbReference type="NCBI Taxonomy" id="857087"/>
    <lineage>
        <taxon>Bacteria</taxon>
        <taxon>Pseudomonadati</taxon>
        <taxon>Pseudomonadota</taxon>
        <taxon>Gammaproteobacteria</taxon>
        <taxon>Methylococcales</taxon>
        <taxon>Methylococcaceae</taxon>
        <taxon>Methylomonas</taxon>
    </lineage>
</organism>
<evidence type="ECO:0000256" key="3">
    <source>
        <dbReference type="ARBA" id="ARBA00022989"/>
    </source>
</evidence>
<reference key="2">
    <citation type="submission" date="2011-05" db="EMBL/GenBank/DDBJ databases">
        <title>Complete genome sequence of the aerobic marine methanotroph Methylomonas methanica MC09.</title>
        <authorList>
            <person name="Boden R."/>
            <person name="Cunliffe M."/>
            <person name="Scanlan J."/>
            <person name="Moussard H."/>
            <person name="Kits K.D."/>
            <person name="Klotz M."/>
            <person name="Jetten M."/>
            <person name="Vuilleumier S."/>
            <person name="Han J."/>
            <person name="Peters L."/>
            <person name="Mikhailova N."/>
            <person name="Teshima H."/>
            <person name="Tapia R."/>
            <person name="Kyrpides N."/>
            <person name="Ivanova N."/>
            <person name="Pagani I."/>
            <person name="Cheng J.-F."/>
            <person name="Goodwin L."/>
            <person name="Han C."/>
            <person name="Hauser L."/>
            <person name="Land M."/>
            <person name="Lapidus A."/>
            <person name="Lucas S."/>
            <person name="Pitluck S."/>
            <person name="Woyke T."/>
            <person name="Stein L.Y."/>
            <person name="Murrell C."/>
        </authorList>
    </citation>
    <scope>NUCLEOTIDE SEQUENCE</scope>
    <source>
        <strain>MC09</strain>
    </source>
</reference>
<dbReference type="GO" id="GO:0012505">
    <property type="term" value="C:endomembrane system"/>
    <property type="evidence" value="ECO:0007669"/>
    <property type="project" value="UniProtKB-SubCell"/>
</dbReference>
<dbReference type="AlphaFoldDB" id="G0A5L5"/>
<dbReference type="EMBL" id="CP002738">
    <property type="protein sequence ID" value="AEG02872.1"/>
    <property type="molecule type" value="Genomic_DNA"/>
</dbReference>